<accession>I1X5I1</accession>
<proteinExistence type="predicted"/>
<keyword evidence="1" id="KW-0378">Hydrolase</keyword>
<dbReference type="EC" id="3.5.1.89" evidence="1"/>
<dbReference type="AlphaFoldDB" id="I1X5I1"/>
<organism evidence="1">
    <name type="scientific">uncultured bacterium ws198A12</name>
    <dbReference type="NCBI Taxonomy" id="1131830"/>
    <lineage>
        <taxon>Bacteria</taxon>
        <taxon>environmental samples</taxon>
    </lineage>
</organism>
<dbReference type="InterPro" id="IPR024078">
    <property type="entry name" value="LmbE-like_dom_sf"/>
</dbReference>
<dbReference type="Gene3D" id="3.40.50.10320">
    <property type="entry name" value="LmbE-like"/>
    <property type="match status" value="1"/>
</dbReference>
<gene>
    <name evidence="1" type="ORF">ws198A12_0004</name>
</gene>
<dbReference type="InterPro" id="IPR003737">
    <property type="entry name" value="GlcNAc_PI_deacetylase-related"/>
</dbReference>
<dbReference type="Pfam" id="PF02585">
    <property type="entry name" value="PIG-L"/>
    <property type="match status" value="1"/>
</dbReference>
<evidence type="ECO:0000313" key="1">
    <source>
        <dbReference type="EMBL" id="AFI78756.1"/>
    </source>
</evidence>
<reference evidence="1" key="1">
    <citation type="journal article" date="2012" name="ISME J.">
        <title>Roseobacter clade bacteria are abundant in coastal sediments and encode a novel combination of sulfur oxidation genes.</title>
        <authorList>
            <person name="Lenk S."/>
            <person name="Moraru C."/>
            <person name="Hahnke S."/>
            <person name="Arnds J."/>
            <person name="Richter M."/>
            <person name="Kube M."/>
            <person name="Reinhardt R."/>
            <person name="Brinkhoff T."/>
            <person name="Harder J."/>
            <person name="Amann R."/>
            <person name="Mussmann M."/>
        </authorList>
    </citation>
    <scope>NUCLEOTIDE SEQUENCE</scope>
</reference>
<sequence>MDDEVLGCGGIMHMHTDKTQIYCLYATDGARSPAPLLPWTGSVDPDIRERRRHEALEVMDEVGIPRENLIFLDFPDGKLMKNALLFKARLAEQLARIDPAIILVPFRYDLHPDHVAVHRGARGAVLETAGSTVLLEYFIYYRWRLIESGDVRQLIPASRLLNIDTSAVADKKSATIHLYTSQTSIVSDWQEQPILTARSISERCNEPECFLYSDPREPLSTIFAGNRLRIIAAHYIERIGKRRKDQLLALLSWLFRFGRRKNA</sequence>
<protein>
    <submittedName>
        <fullName evidence="1">N-acetylglucosaminyl phosphatidylinositol deacetylase</fullName>
        <ecNumber evidence="1">3.5.1.89</ecNumber>
    </submittedName>
</protein>
<name>I1X5I1_9BACT</name>
<dbReference type="EMBL" id="JQ256790">
    <property type="protein sequence ID" value="AFI78756.1"/>
    <property type="molecule type" value="Genomic_DNA"/>
</dbReference>
<dbReference type="GO" id="GO:0000225">
    <property type="term" value="F:N-acetylglucosaminylphosphatidylinositol deacetylase activity"/>
    <property type="evidence" value="ECO:0007669"/>
    <property type="project" value="UniProtKB-EC"/>
</dbReference>
<dbReference type="SUPFAM" id="SSF102588">
    <property type="entry name" value="LmbE-like"/>
    <property type="match status" value="1"/>
</dbReference>